<reference evidence="7" key="1">
    <citation type="submission" date="2023-06" db="EMBL/GenBank/DDBJ databases">
        <title>MT1 and MT2 Draft Genomes of Novel Species.</title>
        <authorList>
            <person name="Venkateswaran K."/>
        </authorList>
    </citation>
    <scope>NUCLEOTIDE SEQUENCE</scope>
    <source>
        <strain evidence="7">IIF3SC-B10</strain>
    </source>
</reference>
<organism evidence="7 8">
    <name type="scientific">Arthrobacter burdickii</name>
    <dbReference type="NCBI Taxonomy" id="3035920"/>
    <lineage>
        <taxon>Bacteria</taxon>
        <taxon>Bacillati</taxon>
        <taxon>Actinomycetota</taxon>
        <taxon>Actinomycetes</taxon>
        <taxon>Micrococcales</taxon>
        <taxon>Micrococcaceae</taxon>
        <taxon>Arthrobacter</taxon>
    </lineage>
</organism>
<dbReference type="InterPro" id="IPR036271">
    <property type="entry name" value="Tet_transcr_reg_TetR-rel_C_sf"/>
</dbReference>
<keyword evidence="2" id="KW-0805">Transcription regulation</keyword>
<evidence type="ECO:0000256" key="5">
    <source>
        <dbReference type="PROSITE-ProRule" id="PRU00335"/>
    </source>
</evidence>
<evidence type="ECO:0000256" key="1">
    <source>
        <dbReference type="ARBA" id="ARBA00022491"/>
    </source>
</evidence>
<dbReference type="EMBL" id="JAROCG010000001">
    <property type="protein sequence ID" value="MDN4610460.1"/>
    <property type="molecule type" value="Genomic_DNA"/>
</dbReference>
<evidence type="ECO:0000313" key="8">
    <source>
        <dbReference type="Proteomes" id="UP001174209"/>
    </source>
</evidence>
<keyword evidence="8" id="KW-1185">Reference proteome</keyword>
<keyword evidence="1" id="KW-0678">Repressor</keyword>
<dbReference type="InterPro" id="IPR001647">
    <property type="entry name" value="HTH_TetR"/>
</dbReference>
<evidence type="ECO:0000256" key="2">
    <source>
        <dbReference type="ARBA" id="ARBA00023015"/>
    </source>
</evidence>
<dbReference type="PROSITE" id="PS50977">
    <property type="entry name" value="HTH_TETR_2"/>
    <property type="match status" value="1"/>
</dbReference>
<keyword evidence="3 5" id="KW-0238">DNA-binding</keyword>
<evidence type="ECO:0000313" key="7">
    <source>
        <dbReference type="EMBL" id="MDN4610460.1"/>
    </source>
</evidence>
<dbReference type="RefSeq" id="WP_301225650.1">
    <property type="nucleotide sequence ID" value="NZ_JAROCG010000001.1"/>
</dbReference>
<dbReference type="InterPro" id="IPR039538">
    <property type="entry name" value="BetI_C"/>
</dbReference>
<protein>
    <submittedName>
        <fullName evidence="7">TetR family transcriptional regulator C-terminal domain-containing protein</fullName>
    </submittedName>
</protein>
<comment type="caution">
    <text evidence="7">The sequence shown here is derived from an EMBL/GenBank/DDBJ whole genome shotgun (WGS) entry which is preliminary data.</text>
</comment>
<sequence length="192" mass="21634">MPKIVDHDARRLELVEATWRIIARMGPEAATMRQIALEAGFANGALKPYFPSKDTLLAFAFGHVLNRTNARIAEAKQGQRGLAALRIFCQEILPLDAERLNEARIVIPFWQQAVQDPEKSDLYRRSMDQWRAAILAHLHEARIDGEVTTAVEDPIIAAQLLDMLLGAQVTAVFGDDLADIQRRTDDYFTLLR</sequence>
<feature type="domain" description="HTH tetR-type" evidence="6">
    <location>
        <begin position="8"/>
        <end position="68"/>
    </location>
</feature>
<dbReference type="SUPFAM" id="SSF46689">
    <property type="entry name" value="Homeodomain-like"/>
    <property type="match status" value="1"/>
</dbReference>
<proteinExistence type="predicted"/>
<dbReference type="InterPro" id="IPR009057">
    <property type="entry name" value="Homeodomain-like_sf"/>
</dbReference>
<keyword evidence="4" id="KW-0804">Transcription</keyword>
<dbReference type="PANTHER" id="PTHR30055:SF234">
    <property type="entry name" value="HTH-TYPE TRANSCRIPTIONAL REGULATOR BETI"/>
    <property type="match status" value="1"/>
</dbReference>
<dbReference type="Gene3D" id="1.10.357.10">
    <property type="entry name" value="Tetracycline Repressor, domain 2"/>
    <property type="match status" value="1"/>
</dbReference>
<dbReference type="InterPro" id="IPR050109">
    <property type="entry name" value="HTH-type_TetR-like_transc_reg"/>
</dbReference>
<name>A0ABT8JZ54_9MICC</name>
<evidence type="ECO:0000256" key="4">
    <source>
        <dbReference type="ARBA" id="ARBA00023163"/>
    </source>
</evidence>
<dbReference type="Proteomes" id="UP001174209">
    <property type="component" value="Unassembled WGS sequence"/>
</dbReference>
<gene>
    <name evidence="7" type="ORF">P5G52_06210</name>
</gene>
<accession>A0ABT8JZ54</accession>
<dbReference type="PANTHER" id="PTHR30055">
    <property type="entry name" value="HTH-TYPE TRANSCRIPTIONAL REGULATOR RUTR"/>
    <property type="match status" value="1"/>
</dbReference>
<dbReference type="SUPFAM" id="SSF48498">
    <property type="entry name" value="Tetracyclin repressor-like, C-terminal domain"/>
    <property type="match status" value="1"/>
</dbReference>
<dbReference type="Pfam" id="PF13977">
    <property type="entry name" value="TetR_C_6"/>
    <property type="match status" value="1"/>
</dbReference>
<evidence type="ECO:0000259" key="6">
    <source>
        <dbReference type="PROSITE" id="PS50977"/>
    </source>
</evidence>
<feature type="DNA-binding region" description="H-T-H motif" evidence="5">
    <location>
        <begin position="31"/>
        <end position="50"/>
    </location>
</feature>
<evidence type="ECO:0000256" key="3">
    <source>
        <dbReference type="ARBA" id="ARBA00023125"/>
    </source>
</evidence>
<dbReference type="Pfam" id="PF00440">
    <property type="entry name" value="TetR_N"/>
    <property type="match status" value="1"/>
</dbReference>